<dbReference type="PANTHER" id="PTHR43665:SF1">
    <property type="entry name" value="ISOPENTENYL-DIPHOSPHATE DELTA-ISOMERASE"/>
    <property type="match status" value="1"/>
</dbReference>
<comment type="similarity">
    <text evidence="11">Belongs to the IPP isomerase type 2 family.</text>
</comment>
<feature type="binding site" evidence="11">
    <location>
        <position position="154"/>
    </location>
    <ligand>
        <name>FMN</name>
        <dbReference type="ChEBI" id="CHEBI:58210"/>
    </ligand>
</feature>
<evidence type="ECO:0000256" key="5">
    <source>
        <dbReference type="ARBA" id="ARBA00022723"/>
    </source>
</evidence>
<accession>A0A087BEY0</accession>
<evidence type="ECO:0000256" key="3">
    <source>
        <dbReference type="ARBA" id="ARBA00022630"/>
    </source>
</evidence>
<evidence type="ECO:0000313" key="14">
    <source>
        <dbReference type="Proteomes" id="UP000029052"/>
    </source>
</evidence>
<dbReference type="GO" id="GO:0000287">
    <property type="term" value="F:magnesium ion binding"/>
    <property type="evidence" value="ECO:0007669"/>
    <property type="project" value="UniProtKB-UniRule"/>
</dbReference>
<feature type="binding site" evidence="11">
    <location>
        <begin position="295"/>
        <end position="297"/>
    </location>
    <ligand>
        <name>FMN</name>
        <dbReference type="ChEBI" id="CHEBI:58210"/>
    </ligand>
</feature>
<keyword evidence="7 11" id="KW-0521">NADP</keyword>
<dbReference type="Proteomes" id="UP000029052">
    <property type="component" value="Unassembled WGS sequence"/>
</dbReference>
<feature type="binding site" evidence="11">
    <location>
        <begin position="316"/>
        <end position="317"/>
    </location>
    <ligand>
        <name>FMN</name>
        <dbReference type="ChEBI" id="CHEBI:58210"/>
    </ligand>
</feature>
<dbReference type="GO" id="GO:0005737">
    <property type="term" value="C:cytoplasm"/>
    <property type="evidence" value="ECO:0007669"/>
    <property type="project" value="UniProtKB-SubCell"/>
</dbReference>
<comment type="cofactor">
    <cofactor evidence="1 11">
        <name>FMN</name>
        <dbReference type="ChEBI" id="CHEBI:58210"/>
    </cofactor>
</comment>
<dbReference type="GO" id="GO:0016491">
    <property type="term" value="F:oxidoreductase activity"/>
    <property type="evidence" value="ECO:0007669"/>
    <property type="project" value="InterPro"/>
</dbReference>
<evidence type="ECO:0000256" key="8">
    <source>
        <dbReference type="ARBA" id="ARBA00023229"/>
    </source>
</evidence>
<dbReference type="STRING" id="1692.BMAGN_1298"/>
<evidence type="ECO:0000256" key="6">
    <source>
        <dbReference type="ARBA" id="ARBA00022842"/>
    </source>
</evidence>
<feature type="binding site" evidence="11">
    <location>
        <position position="185"/>
    </location>
    <ligand>
        <name>Mg(2+)</name>
        <dbReference type="ChEBI" id="CHEBI:18420"/>
    </ligand>
</feature>
<dbReference type="AlphaFoldDB" id="A0A087BEY0"/>
<feature type="binding site" evidence="11">
    <location>
        <position position="122"/>
    </location>
    <ligand>
        <name>FMN</name>
        <dbReference type="ChEBI" id="CHEBI:58210"/>
    </ligand>
</feature>
<organism evidence="13 14">
    <name type="scientific">Bifidobacterium magnum</name>
    <dbReference type="NCBI Taxonomy" id="1692"/>
    <lineage>
        <taxon>Bacteria</taxon>
        <taxon>Bacillati</taxon>
        <taxon>Actinomycetota</taxon>
        <taxon>Actinomycetes</taxon>
        <taxon>Bifidobacteriales</taxon>
        <taxon>Bifidobacteriaceae</taxon>
        <taxon>Bifidobacterium</taxon>
    </lineage>
</organism>
<sequence>MIIGDIVQEKAEPVDGNSQRGIHEDPATLQQQRKRDHLTFAQRYYDHTHQDSVFRDVRPIHTALPESSVAAVDTHADLMQGLQLEWPFYIEAMTGGSPESLRINEQLAALAAKYQLAMASGSQSIAVKHSDNADIRRSFTVIREQNPDGIVFANVGAHTGVGRARMAVEMLQANVLEVHVNAAQEIVMPEGDRGFYWLENIASIVQGVDVPVIVKEVGFGMSRRDIERLSEAGVRLINVGGRGGTNFVLIENARNEDLDFSELETWGQSTPEALLEAQAATQKMTNPPAILATGGVRSPLDVIKAGMLGACAVGVAGYFLNVLLSQGSNALDETVDCWQRTLVRMMTLLGCKSFSELSQCDVVLTGNLLEYAKQRHLR</sequence>
<evidence type="ECO:0000256" key="1">
    <source>
        <dbReference type="ARBA" id="ARBA00001917"/>
    </source>
</evidence>
<evidence type="ECO:0000256" key="10">
    <source>
        <dbReference type="ARBA" id="ARBA00025810"/>
    </source>
</evidence>
<evidence type="ECO:0000313" key="13">
    <source>
        <dbReference type="EMBL" id="KFI69580.1"/>
    </source>
</evidence>
<dbReference type="PANTHER" id="PTHR43665">
    <property type="entry name" value="ISOPENTENYL-DIPHOSPHATE DELTA-ISOMERASE"/>
    <property type="match status" value="1"/>
</dbReference>
<feature type="binding site" evidence="11">
    <location>
        <position position="215"/>
    </location>
    <ligand>
        <name>FMN</name>
        <dbReference type="ChEBI" id="CHEBI:58210"/>
    </ligand>
</feature>
<keyword evidence="5 11" id="KW-0479">Metal-binding</keyword>
<evidence type="ECO:0000256" key="7">
    <source>
        <dbReference type="ARBA" id="ARBA00022857"/>
    </source>
</evidence>
<name>A0A087BEY0_9BIFI</name>
<feature type="domain" description="FMN-dependent dehydrogenase" evidence="12">
    <location>
        <begin position="171"/>
        <end position="359"/>
    </location>
</feature>
<comment type="subunit">
    <text evidence="10 11">Homooctamer. Dimer of tetramers.</text>
</comment>
<comment type="caution">
    <text evidence="11">Lacks conserved residue(s) required for the propagation of feature annotation.</text>
</comment>
<feature type="binding site" evidence="11">
    <location>
        <position position="184"/>
    </location>
    <ligand>
        <name>substrate</name>
    </ligand>
</feature>
<evidence type="ECO:0000256" key="9">
    <source>
        <dbReference type="ARBA" id="ARBA00023235"/>
    </source>
</evidence>
<dbReference type="SUPFAM" id="SSF51395">
    <property type="entry name" value="FMN-linked oxidoreductases"/>
    <property type="match status" value="1"/>
</dbReference>
<reference evidence="13 14" key="1">
    <citation type="submission" date="2014-03" db="EMBL/GenBank/DDBJ databases">
        <title>Genomics of Bifidobacteria.</title>
        <authorList>
            <person name="Ventura M."/>
            <person name="Milani C."/>
            <person name="Lugli G.A."/>
        </authorList>
    </citation>
    <scope>NUCLEOTIDE SEQUENCE [LARGE SCALE GENOMIC DNA]</scope>
    <source>
        <strain evidence="13 14">LMG 11591</strain>
    </source>
</reference>
<dbReference type="GO" id="GO:0008299">
    <property type="term" value="P:isoprenoid biosynthetic process"/>
    <property type="evidence" value="ECO:0007669"/>
    <property type="project" value="UniProtKB-UniRule"/>
</dbReference>
<dbReference type="CDD" id="cd02811">
    <property type="entry name" value="IDI-2_FMN"/>
    <property type="match status" value="1"/>
</dbReference>
<evidence type="ECO:0000256" key="2">
    <source>
        <dbReference type="ARBA" id="ARBA00022490"/>
    </source>
</evidence>
<evidence type="ECO:0000256" key="11">
    <source>
        <dbReference type="HAMAP-Rule" id="MF_00354"/>
    </source>
</evidence>
<keyword evidence="9 11" id="KW-0413">Isomerase</keyword>
<dbReference type="HAMAP" id="MF_00354">
    <property type="entry name" value="Idi_2"/>
    <property type="match status" value="1"/>
</dbReference>
<dbReference type="EMBL" id="JGZB01000001">
    <property type="protein sequence ID" value="KFI69580.1"/>
    <property type="molecule type" value="Genomic_DNA"/>
</dbReference>
<dbReference type="GO" id="GO:0004452">
    <property type="term" value="F:isopentenyl-diphosphate delta-isomerase activity"/>
    <property type="evidence" value="ECO:0007669"/>
    <property type="project" value="UniProtKB-UniRule"/>
</dbReference>
<dbReference type="GO" id="GO:0010181">
    <property type="term" value="F:FMN binding"/>
    <property type="evidence" value="ECO:0007669"/>
    <property type="project" value="UniProtKB-UniRule"/>
</dbReference>
<dbReference type="eggNOG" id="COG1304">
    <property type="taxonomic scope" value="Bacteria"/>
</dbReference>
<dbReference type="InterPro" id="IPR013785">
    <property type="entry name" value="Aldolase_TIM"/>
</dbReference>
<keyword evidence="6 11" id="KW-0460">Magnesium</keyword>
<dbReference type="GO" id="GO:0070402">
    <property type="term" value="F:NADPH binding"/>
    <property type="evidence" value="ECO:0007669"/>
    <property type="project" value="UniProtKB-UniRule"/>
</dbReference>
<comment type="function">
    <text evidence="11">Involved in the biosynthesis of isoprenoids. Catalyzes the 1,3-allylic rearrangement of the homoallylic substrate isopentenyl (IPP) to its allylic isomer, dimethylallyl diphosphate (DMAPP).</text>
</comment>
<gene>
    <name evidence="11" type="primary">fni</name>
    <name evidence="13" type="ORF">BMAGN_1298</name>
</gene>
<evidence type="ECO:0000259" key="12">
    <source>
        <dbReference type="Pfam" id="PF01070"/>
    </source>
</evidence>
<keyword evidence="2 11" id="KW-0963">Cytoplasm</keyword>
<dbReference type="Pfam" id="PF01070">
    <property type="entry name" value="FMN_dh"/>
    <property type="match status" value="1"/>
</dbReference>
<comment type="cofactor">
    <cofactor evidence="11">
        <name>NADPH</name>
        <dbReference type="ChEBI" id="CHEBI:57783"/>
    </cofactor>
</comment>
<dbReference type="Gene3D" id="3.20.20.70">
    <property type="entry name" value="Aldolase class I"/>
    <property type="match status" value="1"/>
</dbReference>
<comment type="subcellular location">
    <subcellularLocation>
        <location evidence="11">Cytoplasm</location>
    </subcellularLocation>
</comment>
<feature type="binding site" evidence="11">
    <location>
        <begin position="92"/>
        <end position="94"/>
    </location>
    <ligand>
        <name>FMN</name>
        <dbReference type="ChEBI" id="CHEBI:58210"/>
    </ligand>
</feature>
<comment type="caution">
    <text evidence="13">The sequence shown here is derived from an EMBL/GenBank/DDBJ whole genome shotgun (WGS) entry which is preliminary data.</text>
</comment>
<protein>
    <recommendedName>
        <fullName evidence="11">Isopentenyl-diphosphate delta-isomerase</fullName>
        <shortName evidence="11">IPP isomerase</shortName>
        <ecNumber evidence="11">5.3.3.2</ecNumber>
    </recommendedName>
    <alternativeName>
        <fullName evidence="11">Isopentenyl diphosphate:dimethylallyl diphosphate isomerase</fullName>
    </alternativeName>
    <alternativeName>
        <fullName evidence="11">Isopentenyl pyrophosphate isomerase</fullName>
    </alternativeName>
    <alternativeName>
        <fullName evidence="11">Type 2 isopentenyl diphosphate isomerase</fullName>
        <shortName evidence="11">IDI-2</shortName>
    </alternativeName>
</protein>
<comment type="cofactor">
    <cofactor evidence="11">
        <name>Mg(2+)</name>
        <dbReference type="ChEBI" id="CHEBI:18420"/>
    </cofactor>
</comment>
<keyword evidence="4 11" id="KW-0288">FMN</keyword>
<proteinExistence type="inferred from homology"/>
<dbReference type="NCBIfam" id="TIGR02151">
    <property type="entry name" value="IPP_isom_2"/>
    <property type="match status" value="1"/>
</dbReference>
<dbReference type="InterPro" id="IPR000262">
    <property type="entry name" value="FMN-dep_DH"/>
</dbReference>
<dbReference type="InterPro" id="IPR011179">
    <property type="entry name" value="IPdP_isomerase"/>
</dbReference>
<feature type="binding site" evidence="11">
    <location>
        <begin position="33"/>
        <end position="34"/>
    </location>
    <ligand>
        <name>substrate</name>
    </ligand>
</feature>
<keyword evidence="3 11" id="KW-0285">Flavoprotein</keyword>
<keyword evidence="8 11" id="KW-0414">Isoprene biosynthesis</keyword>
<evidence type="ECO:0000256" key="4">
    <source>
        <dbReference type="ARBA" id="ARBA00022643"/>
    </source>
</evidence>
<dbReference type="PIRSF" id="PIRSF003314">
    <property type="entry name" value="IPP_isomerase"/>
    <property type="match status" value="1"/>
</dbReference>
<dbReference type="EC" id="5.3.3.2" evidence="11"/>
<comment type="catalytic activity">
    <reaction evidence="11">
        <text>isopentenyl diphosphate = dimethylallyl diphosphate</text>
        <dbReference type="Rhea" id="RHEA:23284"/>
        <dbReference type="ChEBI" id="CHEBI:57623"/>
        <dbReference type="ChEBI" id="CHEBI:128769"/>
        <dbReference type="EC" id="5.3.3.2"/>
    </reaction>
</comment>
<keyword evidence="14" id="KW-1185">Reference proteome</keyword>
<feature type="binding site" evidence="11">
    <location>
        <position position="245"/>
    </location>
    <ligand>
        <name>FMN</name>
        <dbReference type="ChEBI" id="CHEBI:58210"/>
    </ligand>
</feature>